<dbReference type="InterPro" id="IPR003439">
    <property type="entry name" value="ABC_transporter-like_ATP-bd"/>
</dbReference>
<evidence type="ECO:0000256" key="3">
    <source>
        <dbReference type="ARBA" id="ARBA00022741"/>
    </source>
</evidence>
<dbReference type="InterPro" id="IPR003593">
    <property type="entry name" value="AAA+_ATPase"/>
</dbReference>
<keyword evidence="8" id="KW-1185">Reference proteome</keyword>
<evidence type="ECO:0000256" key="4">
    <source>
        <dbReference type="ARBA" id="ARBA00022840"/>
    </source>
</evidence>
<keyword evidence="5" id="KW-0029">Amino-acid transport</keyword>
<dbReference type="PROSITE" id="PS50893">
    <property type="entry name" value="ABC_TRANSPORTER_2"/>
    <property type="match status" value="1"/>
</dbReference>
<proteinExistence type="inferred from homology"/>
<dbReference type="GO" id="GO:0015807">
    <property type="term" value="P:L-amino acid transport"/>
    <property type="evidence" value="ECO:0007669"/>
    <property type="project" value="TreeGrafter"/>
</dbReference>
<reference evidence="7 8" key="1">
    <citation type="submission" date="2021-05" db="EMBL/GenBank/DDBJ databases">
        <title>A Polyphasic approach of four new species of the genus Ohtaekwangia: Ohtaekwangia histidinii sp. nov., Ohtaekwangia cretensis sp. nov., Ohtaekwangia indiensis sp. nov., Ohtaekwangia reichenbachii sp. nov. from diverse environment.</title>
        <authorList>
            <person name="Octaviana S."/>
        </authorList>
    </citation>
    <scope>NUCLEOTIDE SEQUENCE [LARGE SCALE GENOMIC DNA]</scope>
    <source>
        <strain evidence="7 8">PWU37</strain>
    </source>
</reference>
<dbReference type="AlphaFoldDB" id="A0AAP2GLQ6"/>
<sequence length="219" mass="24747">MNDILEFDGIELQYGARTILSGIYMKCPVGNIIGILGRNGSGKSSLLKVVFGSLRVPVRSVRVNGQYLAGDYMKKRIIAYLPQEDLIPPNMPLQRALRLFDVDKRHILEYFPEAEPFLSLRSRELSGGYRRIIEAIMILHSKATFCLLDEPFTGVMPVHIEVLQHVLAQAKERKGIILTDHLYRQVLSTADHLYILSDGRTFAVKDPEDLVARGYVHAL</sequence>
<dbReference type="Pfam" id="PF00005">
    <property type="entry name" value="ABC_tran"/>
    <property type="match status" value="1"/>
</dbReference>
<dbReference type="GO" id="GO:0015658">
    <property type="term" value="F:branched-chain amino acid transmembrane transporter activity"/>
    <property type="evidence" value="ECO:0007669"/>
    <property type="project" value="TreeGrafter"/>
</dbReference>
<gene>
    <name evidence="7" type="ORF">KK078_29670</name>
</gene>
<evidence type="ECO:0000313" key="7">
    <source>
        <dbReference type="EMBL" id="MBT1690770.1"/>
    </source>
</evidence>
<dbReference type="InterPro" id="IPR027417">
    <property type="entry name" value="P-loop_NTPase"/>
</dbReference>
<dbReference type="RefSeq" id="WP_254094549.1">
    <property type="nucleotide sequence ID" value="NZ_JAHESC010000086.1"/>
</dbReference>
<name>A0AAP2GLQ6_9BACT</name>
<dbReference type="GO" id="GO:0016887">
    <property type="term" value="F:ATP hydrolysis activity"/>
    <property type="evidence" value="ECO:0007669"/>
    <property type="project" value="InterPro"/>
</dbReference>
<dbReference type="PANTHER" id="PTHR43820">
    <property type="entry name" value="HIGH-AFFINITY BRANCHED-CHAIN AMINO ACID TRANSPORT ATP-BINDING PROTEIN LIVF"/>
    <property type="match status" value="1"/>
</dbReference>
<dbReference type="GO" id="GO:0005524">
    <property type="term" value="F:ATP binding"/>
    <property type="evidence" value="ECO:0007669"/>
    <property type="project" value="UniProtKB-KW"/>
</dbReference>
<evidence type="ECO:0000259" key="6">
    <source>
        <dbReference type="PROSITE" id="PS50893"/>
    </source>
</evidence>
<dbReference type="InterPro" id="IPR052156">
    <property type="entry name" value="BCAA_Transport_ATP-bd_LivF"/>
</dbReference>
<keyword evidence="3" id="KW-0547">Nucleotide-binding</keyword>
<dbReference type="SMART" id="SM00382">
    <property type="entry name" value="AAA"/>
    <property type="match status" value="1"/>
</dbReference>
<accession>A0AAP2GLQ6</accession>
<evidence type="ECO:0000256" key="1">
    <source>
        <dbReference type="ARBA" id="ARBA00005417"/>
    </source>
</evidence>
<evidence type="ECO:0000313" key="8">
    <source>
        <dbReference type="Proteomes" id="UP001319180"/>
    </source>
</evidence>
<protein>
    <submittedName>
        <fullName evidence="7">ATP-binding cassette domain-containing protein</fullName>
    </submittedName>
</protein>
<keyword evidence="2" id="KW-0813">Transport</keyword>
<dbReference type="PANTHER" id="PTHR43820:SF3">
    <property type="entry name" value="BRANCHED-CHAIN AMINO ACID TRANSPORT SYSTEM,ATP-BINDING PROTEIN"/>
    <property type="match status" value="1"/>
</dbReference>
<dbReference type="SUPFAM" id="SSF52540">
    <property type="entry name" value="P-loop containing nucleoside triphosphate hydrolases"/>
    <property type="match status" value="1"/>
</dbReference>
<evidence type="ECO:0000256" key="5">
    <source>
        <dbReference type="ARBA" id="ARBA00022970"/>
    </source>
</evidence>
<comment type="caution">
    <text evidence="7">The sequence shown here is derived from an EMBL/GenBank/DDBJ whole genome shotgun (WGS) entry which is preliminary data.</text>
</comment>
<organism evidence="7 8">
    <name type="scientific">Dawidia soli</name>
    <dbReference type="NCBI Taxonomy" id="2782352"/>
    <lineage>
        <taxon>Bacteria</taxon>
        <taxon>Pseudomonadati</taxon>
        <taxon>Bacteroidota</taxon>
        <taxon>Cytophagia</taxon>
        <taxon>Cytophagales</taxon>
        <taxon>Chryseotaleaceae</taxon>
        <taxon>Dawidia</taxon>
    </lineage>
</organism>
<dbReference type="EMBL" id="JAHESC010000086">
    <property type="protein sequence ID" value="MBT1690770.1"/>
    <property type="molecule type" value="Genomic_DNA"/>
</dbReference>
<evidence type="ECO:0000256" key="2">
    <source>
        <dbReference type="ARBA" id="ARBA00022448"/>
    </source>
</evidence>
<comment type="similarity">
    <text evidence="1">Belongs to the ABC transporter superfamily.</text>
</comment>
<dbReference type="Proteomes" id="UP001319180">
    <property type="component" value="Unassembled WGS sequence"/>
</dbReference>
<feature type="domain" description="ABC transporter" evidence="6">
    <location>
        <begin position="5"/>
        <end position="218"/>
    </location>
</feature>
<dbReference type="Gene3D" id="3.40.50.300">
    <property type="entry name" value="P-loop containing nucleotide triphosphate hydrolases"/>
    <property type="match status" value="1"/>
</dbReference>
<keyword evidence="4 7" id="KW-0067">ATP-binding</keyword>